<dbReference type="PROSITE" id="PS50883">
    <property type="entry name" value="EAL"/>
    <property type="match status" value="1"/>
</dbReference>
<dbReference type="PANTHER" id="PTHR33121">
    <property type="entry name" value="CYCLIC DI-GMP PHOSPHODIESTERASE PDEF"/>
    <property type="match status" value="1"/>
</dbReference>
<keyword evidence="1" id="KW-0472">Membrane</keyword>
<feature type="transmembrane region" description="Helical" evidence="1">
    <location>
        <begin position="21"/>
        <end position="37"/>
    </location>
</feature>
<dbReference type="PROSITE" id="PS50887">
    <property type="entry name" value="GGDEF"/>
    <property type="match status" value="1"/>
</dbReference>
<sequence length="608" mass="68883">MPQIFKHTLTAVIKRFDIGALILYLACVGFILTSLWYEQNQQAALINQIPSQWYPSALVEVKELTSQQIIYQERSNRFNLLRTVNRDSLQFVFIHPISLLITSWLFLAFNFIFALCVLVIRLSLLKALQSTFSPIRALENWASLTRIHGKVQPITGKDPISESIAEIIKNLQEAKNKQGENELQIRERLLLDPETGVGNREYFNNRLEALLKEEDSRGAVLIICLKDYDTVQTAYGAHQALESVEQCIALIKKRLVNYSNYFIARPNEAELALLLPGLYADETAKLADKLMASFKQIPLPVGITKDEFIHAGIACFAGQNQAYKVMAEADMALRNAQLQGPSQWFMYDSGEVASESAKGSLKWRTFLTNAIEKNAFVIFFQPVIASQSDQILHHEVLSKVRDNQGKLISARVFLPMAQKCGLNARVDLLVFEQVCRLLQYEKKQQEACSLNVSIDALLDEKFIEVMFTRLAHTPDIAKRLIIEVSEYHLVKKHSKLIAVLSLLHELGVKILADKVGQYVVSTDYLNDCPISFIKLHRSIVYQIHEKIENQVFIQSLKARCIQHNVKIYALGVESKDEWRTLVHLGVTGGQGHFFTEPVAQMADAIVLP</sequence>
<evidence type="ECO:0000259" key="3">
    <source>
        <dbReference type="PROSITE" id="PS50887"/>
    </source>
</evidence>
<organism evidence="4 5">
    <name type="scientific">Thalassotalea algicola</name>
    <dbReference type="NCBI Taxonomy" id="2716224"/>
    <lineage>
        <taxon>Bacteria</taxon>
        <taxon>Pseudomonadati</taxon>
        <taxon>Pseudomonadota</taxon>
        <taxon>Gammaproteobacteria</taxon>
        <taxon>Alteromonadales</taxon>
        <taxon>Colwelliaceae</taxon>
        <taxon>Thalassotalea</taxon>
    </lineage>
</organism>
<dbReference type="InterPro" id="IPR000160">
    <property type="entry name" value="GGDEF_dom"/>
</dbReference>
<evidence type="ECO:0000256" key="1">
    <source>
        <dbReference type="SAM" id="Phobius"/>
    </source>
</evidence>
<protein>
    <submittedName>
        <fullName evidence="4">EAL domain-containing protein</fullName>
    </submittedName>
</protein>
<evidence type="ECO:0000313" key="5">
    <source>
        <dbReference type="Proteomes" id="UP000568664"/>
    </source>
</evidence>
<evidence type="ECO:0000259" key="2">
    <source>
        <dbReference type="PROSITE" id="PS50883"/>
    </source>
</evidence>
<dbReference type="Pfam" id="PF00563">
    <property type="entry name" value="EAL"/>
    <property type="match status" value="1"/>
</dbReference>
<dbReference type="AlphaFoldDB" id="A0A7Y0LD34"/>
<evidence type="ECO:0000313" key="4">
    <source>
        <dbReference type="EMBL" id="NMP31917.1"/>
    </source>
</evidence>
<feature type="transmembrane region" description="Helical" evidence="1">
    <location>
        <begin position="93"/>
        <end position="120"/>
    </location>
</feature>
<dbReference type="InterPro" id="IPR050706">
    <property type="entry name" value="Cyclic-di-GMP_PDE-like"/>
</dbReference>
<dbReference type="SMART" id="SM00267">
    <property type="entry name" value="GGDEF"/>
    <property type="match status" value="1"/>
</dbReference>
<comment type="caution">
    <text evidence="4">The sequence shown here is derived from an EMBL/GenBank/DDBJ whole genome shotgun (WGS) entry which is preliminary data.</text>
</comment>
<dbReference type="Proteomes" id="UP000568664">
    <property type="component" value="Unassembled WGS sequence"/>
</dbReference>
<dbReference type="SMART" id="SM00052">
    <property type="entry name" value="EAL"/>
    <property type="match status" value="1"/>
</dbReference>
<keyword evidence="1" id="KW-1133">Transmembrane helix</keyword>
<dbReference type="Gene3D" id="3.20.20.450">
    <property type="entry name" value="EAL domain"/>
    <property type="match status" value="1"/>
</dbReference>
<dbReference type="SUPFAM" id="SSF55073">
    <property type="entry name" value="Nucleotide cyclase"/>
    <property type="match status" value="1"/>
</dbReference>
<proteinExistence type="predicted"/>
<feature type="domain" description="EAL" evidence="2">
    <location>
        <begin position="360"/>
        <end position="608"/>
    </location>
</feature>
<dbReference type="PANTHER" id="PTHR33121:SF32">
    <property type="entry name" value="RNASE E SPECIFICITY FACTOR CSRD"/>
    <property type="match status" value="1"/>
</dbReference>
<keyword evidence="5" id="KW-1185">Reference proteome</keyword>
<dbReference type="GO" id="GO:0071111">
    <property type="term" value="F:cyclic-guanylate-specific phosphodiesterase activity"/>
    <property type="evidence" value="ECO:0007669"/>
    <property type="project" value="InterPro"/>
</dbReference>
<name>A0A7Y0LD34_9GAMM</name>
<dbReference type="CDD" id="cd01948">
    <property type="entry name" value="EAL"/>
    <property type="match status" value="1"/>
</dbReference>
<feature type="domain" description="GGDEF" evidence="3">
    <location>
        <begin position="216"/>
        <end position="349"/>
    </location>
</feature>
<dbReference type="Pfam" id="PF00990">
    <property type="entry name" value="GGDEF"/>
    <property type="match status" value="1"/>
</dbReference>
<dbReference type="SUPFAM" id="SSF141868">
    <property type="entry name" value="EAL domain-like"/>
    <property type="match status" value="1"/>
</dbReference>
<dbReference type="RefSeq" id="WP_169075246.1">
    <property type="nucleotide sequence ID" value="NZ_JABBXH010000003.1"/>
</dbReference>
<dbReference type="InterPro" id="IPR029787">
    <property type="entry name" value="Nucleotide_cyclase"/>
</dbReference>
<gene>
    <name evidence="4" type="ORF">HII17_10095</name>
</gene>
<dbReference type="InterPro" id="IPR035919">
    <property type="entry name" value="EAL_sf"/>
</dbReference>
<keyword evidence="1" id="KW-0812">Transmembrane</keyword>
<dbReference type="Gene3D" id="3.30.70.270">
    <property type="match status" value="1"/>
</dbReference>
<dbReference type="InterPro" id="IPR043128">
    <property type="entry name" value="Rev_trsase/Diguanyl_cyclase"/>
</dbReference>
<reference evidence="4 5" key="1">
    <citation type="submission" date="2020-04" db="EMBL/GenBank/DDBJ databases">
        <title>Thalassotalea sp. M1531, isolated from the surface of marine red alga.</title>
        <authorList>
            <person name="Pang L."/>
            <person name="Lu D.-C."/>
        </authorList>
    </citation>
    <scope>NUCLEOTIDE SEQUENCE [LARGE SCALE GENOMIC DNA]</scope>
    <source>
        <strain evidence="4 5">M1531</strain>
    </source>
</reference>
<accession>A0A7Y0LD34</accession>
<dbReference type="EMBL" id="JABBXH010000003">
    <property type="protein sequence ID" value="NMP31917.1"/>
    <property type="molecule type" value="Genomic_DNA"/>
</dbReference>
<dbReference type="InterPro" id="IPR001633">
    <property type="entry name" value="EAL_dom"/>
</dbReference>